<name>A0A0G0YWU1_9BACT</name>
<dbReference type="EMBL" id="LCCW01000033">
    <property type="protein sequence ID" value="KKS41064.1"/>
    <property type="molecule type" value="Genomic_DNA"/>
</dbReference>
<dbReference type="InterPro" id="IPR005824">
    <property type="entry name" value="KOW"/>
</dbReference>
<keyword evidence="3 5" id="KW-0687">Ribonucleoprotein</keyword>
<reference evidence="8 9" key="1">
    <citation type="journal article" date="2015" name="Nature">
        <title>rRNA introns, odd ribosomes, and small enigmatic genomes across a large radiation of phyla.</title>
        <authorList>
            <person name="Brown C.T."/>
            <person name="Hug L.A."/>
            <person name="Thomas B.C."/>
            <person name="Sharon I."/>
            <person name="Castelle C.J."/>
            <person name="Singh A."/>
            <person name="Wilkins M.J."/>
            <person name="Williams K.H."/>
            <person name="Banfield J.F."/>
        </authorList>
    </citation>
    <scope>NUCLEOTIDE SEQUENCE [LARGE SCALE GENOMIC DNA]</scope>
</reference>
<dbReference type="HAMAP" id="MF_01326_B">
    <property type="entry name" value="Ribosomal_uL24_B"/>
    <property type="match status" value="1"/>
</dbReference>
<dbReference type="Pfam" id="PF17136">
    <property type="entry name" value="ribosomal_L24"/>
    <property type="match status" value="1"/>
</dbReference>
<dbReference type="InterPro" id="IPR008991">
    <property type="entry name" value="Translation_prot_SH3-like_sf"/>
</dbReference>
<dbReference type="Proteomes" id="UP000034516">
    <property type="component" value="Unassembled WGS sequence"/>
</dbReference>
<dbReference type="GO" id="GO:0006412">
    <property type="term" value="P:translation"/>
    <property type="evidence" value="ECO:0007669"/>
    <property type="project" value="UniProtKB-UniRule"/>
</dbReference>
<feature type="domain" description="KOW" evidence="7">
    <location>
        <begin position="2"/>
        <end position="29"/>
    </location>
</feature>
<keyword evidence="2 5" id="KW-0689">Ribosomal protein</keyword>
<dbReference type="InterPro" id="IPR041988">
    <property type="entry name" value="Ribosomal_uL24_KOW"/>
</dbReference>
<dbReference type="SMART" id="SM00739">
    <property type="entry name" value="KOW"/>
    <property type="match status" value="1"/>
</dbReference>
<dbReference type="CDD" id="cd06089">
    <property type="entry name" value="KOW_RPL26"/>
    <property type="match status" value="1"/>
</dbReference>
<dbReference type="GO" id="GO:0019843">
    <property type="term" value="F:rRNA binding"/>
    <property type="evidence" value="ECO:0007669"/>
    <property type="project" value="UniProtKB-UniRule"/>
</dbReference>
<protein>
    <recommendedName>
        <fullName evidence="4 5">Large ribosomal subunit protein uL24</fullName>
    </recommendedName>
</protein>
<evidence type="ECO:0000259" key="7">
    <source>
        <dbReference type="SMART" id="SM00739"/>
    </source>
</evidence>
<keyword evidence="5" id="KW-0699">rRNA-binding</keyword>
<comment type="function">
    <text evidence="5">One of two assembly initiator proteins, it binds directly to the 5'-end of the 23S rRNA, where it nucleates assembly of the 50S subunit.</text>
</comment>
<dbReference type="InterPro" id="IPR003256">
    <property type="entry name" value="Ribosomal_uL24"/>
</dbReference>
<dbReference type="NCBIfam" id="TIGR01079">
    <property type="entry name" value="rplX_bact"/>
    <property type="match status" value="1"/>
</dbReference>
<dbReference type="SUPFAM" id="SSF50104">
    <property type="entry name" value="Translation proteins SH3-like domain"/>
    <property type="match status" value="1"/>
</dbReference>
<dbReference type="PROSITE" id="PS01108">
    <property type="entry name" value="RIBOSOMAL_L24"/>
    <property type="match status" value="1"/>
</dbReference>
<evidence type="ECO:0000256" key="4">
    <source>
        <dbReference type="ARBA" id="ARBA00035206"/>
    </source>
</evidence>
<evidence type="ECO:0000313" key="8">
    <source>
        <dbReference type="EMBL" id="KKS41064.1"/>
    </source>
</evidence>
<dbReference type="InterPro" id="IPR014722">
    <property type="entry name" value="Rib_uL2_dom2"/>
</dbReference>
<dbReference type="PATRIC" id="fig|1618677.3.peg.591"/>
<comment type="similarity">
    <text evidence="1 5 6">Belongs to the universal ribosomal protein uL24 family.</text>
</comment>
<evidence type="ECO:0000256" key="5">
    <source>
        <dbReference type="HAMAP-Rule" id="MF_01326"/>
    </source>
</evidence>
<keyword evidence="5" id="KW-0694">RNA-binding</keyword>
<dbReference type="InterPro" id="IPR057264">
    <property type="entry name" value="Ribosomal_uL24_C"/>
</dbReference>
<comment type="subunit">
    <text evidence="5">Part of the 50S ribosomal subunit.</text>
</comment>
<evidence type="ECO:0000256" key="1">
    <source>
        <dbReference type="ARBA" id="ARBA00010618"/>
    </source>
</evidence>
<gene>
    <name evidence="5" type="primary">rplX</name>
    <name evidence="8" type="ORF">UV02_C0033G0003</name>
</gene>
<dbReference type="GO" id="GO:0003735">
    <property type="term" value="F:structural constituent of ribosome"/>
    <property type="evidence" value="ECO:0007669"/>
    <property type="project" value="InterPro"/>
</dbReference>
<dbReference type="InterPro" id="IPR005825">
    <property type="entry name" value="Ribosomal_uL24_CS"/>
</dbReference>
<evidence type="ECO:0000256" key="6">
    <source>
        <dbReference type="RuleBase" id="RU003477"/>
    </source>
</evidence>
<dbReference type="PANTHER" id="PTHR12903">
    <property type="entry name" value="MITOCHONDRIAL RIBOSOMAL PROTEIN L24"/>
    <property type="match status" value="1"/>
</dbReference>
<proteinExistence type="inferred from homology"/>
<dbReference type="AlphaFoldDB" id="A0A0G0YWU1"/>
<organism evidence="8 9">
    <name type="scientific">Candidatus Kuenenbacteria bacterium GW2011_GWA2_42_15</name>
    <dbReference type="NCBI Taxonomy" id="1618677"/>
    <lineage>
        <taxon>Bacteria</taxon>
        <taxon>Candidatus Kueneniibacteriota</taxon>
    </lineage>
</organism>
<dbReference type="Pfam" id="PF00467">
    <property type="entry name" value="KOW"/>
    <property type="match status" value="1"/>
</dbReference>
<evidence type="ECO:0000256" key="2">
    <source>
        <dbReference type="ARBA" id="ARBA00022980"/>
    </source>
</evidence>
<evidence type="ECO:0000256" key="3">
    <source>
        <dbReference type="ARBA" id="ARBA00023274"/>
    </source>
</evidence>
<evidence type="ECO:0000313" key="9">
    <source>
        <dbReference type="Proteomes" id="UP000034516"/>
    </source>
</evidence>
<accession>A0A0G0YWU1</accession>
<sequence>MKIKINDTVKILSGKDRGKTGKVLHVIAGKNQREREGKVVVEGLNLKYKHIRPKNEREKGQRIMFPYSLPISRVALLCPKCGQTSRVGYKIAENQNTNLKKKTLKQRICKKCQSAV</sequence>
<dbReference type="Gene3D" id="2.30.30.30">
    <property type="match status" value="1"/>
</dbReference>
<dbReference type="GO" id="GO:0005840">
    <property type="term" value="C:ribosome"/>
    <property type="evidence" value="ECO:0007669"/>
    <property type="project" value="UniProtKB-KW"/>
</dbReference>
<comment type="caution">
    <text evidence="8">The sequence shown here is derived from an EMBL/GenBank/DDBJ whole genome shotgun (WGS) entry which is preliminary data.</text>
</comment>
<comment type="function">
    <text evidence="5">One of the proteins that surrounds the polypeptide exit tunnel on the outside of the subunit.</text>
</comment>
<dbReference type="GO" id="GO:1990904">
    <property type="term" value="C:ribonucleoprotein complex"/>
    <property type="evidence" value="ECO:0007669"/>
    <property type="project" value="UniProtKB-KW"/>
</dbReference>